<proteinExistence type="predicted"/>
<keyword evidence="2" id="KW-0472">Membrane</keyword>
<name>A0A8H3EWE7_9LECA</name>
<comment type="caution">
    <text evidence="3">The sequence shown here is derived from an EMBL/GenBank/DDBJ whole genome shotgun (WGS) entry which is preliminary data.</text>
</comment>
<reference evidence="3" key="1">
    <citation type="submission" date="2021-03" db="EMBL/GenBank/DDBJ databases">
        <authorList>
            <person name="Tagirdzhanova G."/>
        </authorList>
    </citation>
    <scope>NUCLEOTIDE SEQUENCE</scope>
</reference>
<feature type="transmembrane region" description="Helical" evidence="2">
    <location>
        <begin position="217"/>
        <end position="242"/>
    </location>
</feature>
<feature type="transmembrane region" description="Helical" evidence="2">
    <location>
        <begin position="731"/>
        <end position="752"/>
    </location>
</feature>
<dbReference type="AlphaFoldDB" id="A0A8H3EWE7"/>
<protein>
    <recommendedName>
        <fullName evidence="5">Mcm2 3 5 family protein</fullName>
    </recommendedName>
</protein>
<dbReference type="Proteomes" id="UP000664534">
    <property type="component" value="Unassembled WGS sequence"/>
</dbReference>
<keyword evidence="4" id="KW-1185">Reference proteome</keyword>
<evidence type="ECO:0000313" key="4">
    <source>
        <dbReference type="Proteomes" id="UP000664534"/>
    </source>
</evidence>
<accession>A0A8H3EWE7</accession>
<keyword evidence="2" id="KW-0812">Transmembrane</keyword>
<feature type="region of interest" description="Disordered" evidence="1">
    <location>
        <begin position="814"/>
        <end position="851"/>
    </location>
</feature>
<organism evidence="3 4">
    <name type="scientific">Imshaugia aleurites</name>
    <dbReference type="NCBI Taxonomy" id="172621"/>
    <lineage>
        <taxon>Eukaryota</taxon>
        <taxon>Fungi</taxon>
        <taxon>Dikarya</taxon>
        <taxon>Ascomycota</taxon>
        <taxon>Pezizomycotina</taxon>
        <taxon>Lecanoromycetes</taxon>
        <taxon>OSLEUM clade</taxon>
        <taxon>Lecanoromycetidae</taxon>
        <taxon>Lecanorales</taxon>
        <taxon>Lecanorineae</taxon>
        <taxon>Parmeliaceae</taxon>
        <taxon>Imshaugia</taxon>
    </lineage>
</organism>
<evidence type="ECO:0000256" key="2">
    <source>
        <dbReference type="SAM" id="Phobius"/>
    </source>
</evidence>
<feature type="region of interest" description="Disordered" evidence="1">
    <location>
        <begin position="1"/>
        <end position="78"/>
    </location>
</feature>
<feature type="compositionally biased region" description="Low complexity" evidence="1">
    <location>
        <begin position="23"/>
        <end position="33"/>
    </location>
</feature>
<evidence type="ECO:0000313" key="3">
    <source>
        <dbReference type="EMBL" id="CAF9912644.1"/>
    </source>
</evidence>
<dbReference type="OrthoDB" id="4721035at2759"/>
<dbReference type="EMBL" id="CAJPDT010000010">
    <property type="protein sequence ID" value="CAF9912644.1"/>
    <property type="molecule type" value="Genomic_DNA"/>
</dbReference>
<gene>
    <name evidence="3" type="ORF">IMSHALPRED_000372</name>
</gene>
<evidence type="ECO:0000256" key="1">
    <source>
        <dbReference type="SAM" id="MobiDB-lite"/>
    </source>
</evidence>
<feature type="transmembrane region" description="Helical" evidence="2">
    <location>
        <begin position="285"/>
        <end position="311"/>
    </location>
</feature>
<feature type="transmembrane region" description="Helical" evidence="2">
    <location>
        <begin position="172"/>
        <end position="197"/>
    </location>
</feature>
<evidence type="ECO:0008006" key="5">
    <source>
        <dbReference type="Google" id="ProtNLM"/>
    </source>
</evidence>
<keyword evidence="2" id="KW-1133">Transmembrane helix</keyword>
<sequence length="851" mass="93380">MEHDSDQADGLLRQPSSRLSDYSLNSNSTLVPSPSSPPLHRHDHLRADSAVEEDASDQGADVSQQDGHGLGISSLVEQKRVSISRKPVGSKRRSANSGTADLLLSPMVAYRVGDDRADQEPEEIFRTQSNPSLHQPFTADSDCEPLHKSFPPSKSEFECRLKKRPESARGSWLAVSVLVLSIYSTVFSGVWLVIAITKLEYGRSISRGGLAFVTASTLYAAFAKSIELSFVTVFVAFIGQVLSKRALLQPRGVTMAEMTMRSWVMQPGTIISRWESVKYGASTKLGILALLVALMAMTYTTASDALVVPVLKFTKTESQLMYGKVSTSFANTYYIMDHCNTPIQKQMDPNNSGPTCISIQHAGQAYHNYMQYLTTWVDNISSGNTSNSMTQRPEPVGMLYDNTTLKGSWTNIQNISLLSEQYQRIVNNVTMAMPHVGVVAAALDPLNRIIQPSDLNGLGEYSVQASVPSPVINVLCADITSDEMVPMVYGPEWPSFNGTLPNATNWPGGFDLTVPSSLIPTAVDDLFGFDESQTHPIFPNLPQPYNTVFYASGFWGQESVYLLTTSAAGTYNMCSMRAAVSPSCSTGYNASVSGGSLTSHCDPDNAVAYIRSEPNAPHGVWSKDWVDVISEWGLSLSLNAGIVNSNSANARLLAQLIPTSRTLDLSLPSISEALAVLAGDTLVLSSQDSPFIHWWNYSGPTTLAIPQYQAFNATLKTREYMSGGQHAWQGMFYVVLVVVFVTNVLCLVYFAVSGSHLTDFMEPQNMFPLSLNSPPSEVVDGSCGGSLDKDQFRASWRIMHDCEREHLYIESRNSMPKQAHKRSYSRQTDVEMKSPTGSMYSELRRKRTSRL</sequence>